<protein>
    <submittedName>
        <fullName evidence="3">Predicted protein</fullName>
    </submittedName>
</protein>
<evidence type="ECO:0000256" key="1">
    <source>
        <dbReference type="SAM" id="MobiDB-lite"/>
    </source>
</evidence>
<evidence type="ECO:0000313" key="4">
    <source>
        <dbReference type="Proteomes" id="UP000006671"/>
    </source>
</evidence>
<name>D2V149_NAEGR</name>
<keyword evidence="2" id="KW-0472">Membrane</keyword>
<sequence>MLNDTVRMENQDCDVSGAACTVDCPANNSTSARSRIRATSLPLISSVNSLDVSMTSPLLHDEESESVISSIPSPKSSSSSSSSPSNFIIAENPSQSPFNSTTHAIPPSSPNQRLRLLCEKYNSSAHQNNRSNSCIPNQPCSLKTLLMDDLQSSRSNSSISGNTFHAKHCPFHRHSTSDLFCVSRTKMSDAYFHSNIGKPSSSSSPMDDMENSGGCTESEMAHMFFYFVLGIVMVIVQFAKKCFKDDVRSQTISQTSSSSYKTPIIVGEPSSATTTSSSIR</sequence>
<feature type="compositionally biased region" description="Low complexity" evidence="1">
    <location>
        <begin position="66"/>
        <end position="85"/>
    </location>
</feature>
<proteinExistence type="predicted"/>
<accession>D2V149</accession>
<dbReference type="InParanoid" id="D2V149"/>
<keyword evidence="2" id="KW-0812">Transmembrane</keyword>
<dbReference type="Proteomes" id="UP000006671">
    <property type="component" value="Unassembled WGS sequence"/>
</dbReference>
<dbReference type="EMBL" id="GG738847">
    <property type="protein sequence ID" value="EFC49630.1"/>
    <property type="molecule type" value="Genomic_DNA"/>
</dbReference>
<evidence type="ECO:0000256" key="2">
    <source>
        <dbReference type="SAM" id="Phobius"/>
    </source>
</evidence>
<reference evidence="3 4" key="1">
    <citation type="journal article" date="2010" name="Cell">
        <title>The genome of Naegleria gruberi illuminates early eukaryotic versatility.</title>
        <authorList>
            <person name="Fritz-Laylin L.K."/>
            <person name="Prochnik S.E."/>
            <person name="Ginger M.L."/>
            <person name="Dacks J.B."/>
            <person name="Carpenter M.L."/>
            <person name="Field M.C."/>
            <person name="Kuo A."/>
            <person name="Paredez A."/>
            <person name="Chapman J."/>
            <person name="Pham J."/>
            <person name="Shu S."/>
            <person name="Neupane R."/>
            <person name="Cipriano M."/>
            <person name="Mancuso J."/>
            <person name="Tu H."/>
            <person name="Salamov A."/>
            <person name="Lindquist E."/>
            <person name="Shapiro H."/>
            <person name="Lucas S."/>
            <person name="Grigoriev I.V."/>
            <person name="Cande W.Z."/>
            <person name="Fulton C."/>
            <person name="Rokhsar D.S."/>
            <person name="Dawson S.C."/>
        </authorList>
    </citation>
    <scope>NUCLEOTIDE SEQUENCE [LARGE SCALE GENOMIC DNA]</scope>
    <source>
        <strain evidence="3 4">NEG-M</strain>
    </source>
</reference>
<dbReference type="AlphaFoldDB" id="D2V149"/>
<gene>
    <name evidence="3" type="ORF">NAEGRDRAFT_62524</name>
</gene>
<dbReference type="KEGG" id="ngr:NAEGRDRAFT_62524"/>
<dbReference type="VEuPathDB" id="AmoebaDB:NAEGRDRAFT_62524"/>
<keyword evidence="2" id="KW-1133">Transmembrane helix</keyword>
<feature type="transmembrane region" description="Helical" evidence="2">
    <location>
        <begin position="220"/>
        <end position="239"/>
    </location>
</feature>
<feature type="region of interest" description="Disordered" evidence="1">
    <location>
        <begin position="61"/>
        <end position="109"/>
    </location>
</feature>
<feature type="compositionally biased region" description="Polar residues" evidence="1">
    <location>
        <begin position="92"/>
        <end position="103"/>
    </location>
</feature>
<evidence type="ECO:0000313" key="3">
    <source>
        <dbReference type="EMBL" id="EFC49630.1"/>
    </source>
</evidence>
<organism evidence="4">
    <name type="scientific">Naegleria gruberi</name>
    <name type="common">Amoeba</name>
    <dbReference type="NCBI Taxonomy" id="5762"/>
    <lineage>
        <taxon>Eukaryota</taxon>
        <taxon>Discoba</taxon>
        <taxon>Heterolobosea</taxon>
        <taxon>Tetramitia</taxon>
        <taxon>Eutetramitia</taxon>
        <taxon>Vahlkampfiidae</taxon>
        <taxon>Naegleria</taxon>
    </lineage>
</organism>
<dbReference type="RefSeq" id="XP_002682374.1">
    <property type="nucleotide sequence ID" value="XM_002682328.1"/>
</dbReference>
<keyword evidence="4" id="KW-1185">Reference proteome</keyword>
<dbReference type="GeneID" id="8852351"/>